<protein>
    <recommendedName>
        <fullName evidence="5">Tyrosine-protein phosphatase</fullName>
        <ecNumber evidence="5">3.1.3.48</ecNumber>
    </recommendedName>
</protein>
<dbReference type="Pfam" id="PF19567">
    <property type="entry name" value="CpsB_CapC"/>
    <property type="match status" value="1"/>
</dbReference>
<comment type="caution">
    <text evidence="6">The sequence shown here is derived from an EMBL/GenBank/DDBJ whole genome shotgun (WGS) entry which is preliminary data.</text>
</comment>
<keyword evidence="2 5" id="KW-0378">Hydrolase</keyword>
<dbReference type="EC" id="3.1.3.48" evidence="5"/>
<comment type="catalytic activity">
    <reaction evidence="4 5">
        <text>O-phospho-L-tyrosyl-[protein] + H2O = L-tyrosyl-[protein] + phosphate</text>
        <dbReference type="Rhea" id="RHEA:10684"/>
        <dbReference type="Rhea" id="RHEA-COMP:10136"/>
        <dbReference type="Rhea" id="RHEA-COMP:20101"/>
        <dbReference type="ChEBI" id="CHEBI:15377"/>
        <dbReference type="ChEBI" id="CHEBI:43474"/>
        <dbReference type="ChEBI" id="CHEBI:46858"/>
        <dbReference type="ChEBI" id="CHEBI:61978"/>
        <dbReference type="EC" id="3.1.3.48"/>
    </reaction>
</comment>
<dbReference type="PIRSF" id="PIRSF016557">
    <property type="entry name" value="Caps_synth_CpsB"/>
    <property type="match status" value="1"/>
</dbReference>
<evidence type="ECO:0000256" key="5">
    <source>
        <dbReference type="PIRNR" id="PIRNR016557"/>
    </source>
</evidence>
<dbReference type="InterPro" id="IPR016667">
    <property type="entry name" value="Caps_polysacc_synth_CpsB/CapC"/>
</dbReference>
<gene>
    <name evidence="6" type="ORF">E4U82_08915</name>
</gene>
<dbReference type="Proteomes" id="UP000298484">
    <property type="component" value="Unassembled WGS sequence"/>
</dbReference>
<dbReference type="Gene3D" id="3.20.20.140">
    <property type="entry name" value="Metal-dependent hydrolases"/>
    <property type="match status" value="1"/>
</dbReference>
<dbReference type="PANTHER" id="PTHR39181:SF1">
    <property type="entry name" value="TYROSINE-PROTEIN PHOSPHATASE YWQE"/>
    <property type="match status" value="1"/>
</dbReference>
<organism evidence="6 7">
    <name type="scientific">Lentibacillus salicampi</name>
    <dbReference type="NCBI Taxonomy" id="175306"/>
    <lineage>
        <taxon>Bacteria</taxon>
        <taxon>Bacillati</taxon>
        <taxon>Bacillota</taxon>
        <taxon>Bacilli</taxon>
        <taxon>Bacillales</taxon>
        <taxon>Bacillaceae</taxon>
        <taxon>Lentibacillus</taxon>
    </lineage>
</organism>
<dbReference type="PANTHER" id="PTHR39181">
    <property type="entry name" value="TYROSINE-PROTEIN PHOSPHATASE YWQE"/>
    <property type="match status" value="1"/>
</dbReference>
<evidence type="ECO:0000256" key="4">
    <source>
        <dbReference type="ARBA" id="ARBA00051722"/>
    </source>
</evidence>
<proteinExistence type="inferred from homology"/>
<evidence type="ECO:0000313" key="6">
    <source>
        <dbReference type="EMBL" id="TFJ93059.1"/>
    </source>
</evidence>
<dbReference type="SUPFAM" id="SSF89550">
    <property type="entry name" value="PHP domain-like"/>
    <property type="match status" value="1"/>
</dbReference>
<comment type="similarity">
    <text evidence="1 5">Belongs to the metallo-dependent hydrolases superfamily. CpsB/CapC family.</text>
</comment>
<reference evidence="6 7" key="1">
    <citation type="submission" date="2019-03" db="EMBL/GenBank/DDBJ databases">
        <title>Genome sequence of Lentibacillus salicampi ATCC BAA-719.</title>
        <authorList>
            <person name="Maclea K.S."/>
            <person name="Simoes Junior M."/>
        </authorList>
    </citation>
    <scope>NUCLEOTIDE SEQUENCE [LARGE SCALE GENOMIC DNA]</scope>
    <source>
        <strain evidence="6 7">ATCC BAA-719</strain>
    </source>
</reference>
<keyword evidence="3 5" id="KW-0904">Protein phosphatase</keyword>
<evidence type="ECO:0000256" key="2">
    <source>
        <dbReference type="ARBA" id="ARBA00022801"/>
    </source>
</evidence>
<dbReference type="OrthoDB" id="9788539at2"/>
<accession>A0A4Y9AAW7</accession>
<dbReference type="InterPro" id="IPR016195">
    <property type="entry name" value="Pol/histidinol_Pase-like"/>
</dbReference>
<evidence type="ECO:0000313" key="7">
    <source>
        <dbReference type="Proteomes" id="UP000298484"/>
    </source>
</evidence>
<name>A0A4Y9AAW7_9BACI</name>
<dbReference type="GO" id="GO:0030145">
    <property type="term" value="F:manganese ion binding"/>
    <property type="evidence" value="ECO:0007669"/>
    <property type="project" value="UniProtKB-UniRule"/>
</dbReference>
<sequence length="258" mass="29343">MTEMIDIHCHILPGIDDGAKTIAVTLDMAKTAVDQGIHHIVATPHHCNGKYNNVKKDILKYTSVLNEKLTEEAIPLTILPGQETRINGDMVEGLEQGEILPINEHTKYVFVEFPSGHIPEYSKQLLFDIQLKGYKPVIVHPERNRELMEHPDKLYHMVEKGALSQVTASSLCGKFGKKIQKFSHQLIETSLTHFIASDAHNTSTRGFYLKDAYDELHKQHGNEGFYLFRENPHLMIEGKMVNSLPPERIKKKSFFGFL</sequence>
<evidence type="ECO:0000256" key="3">
    <source>
        <dbReference type="ARBA" id="ARBA00022912"/>
    </source>
</evidence>
<dbReference type="EMBL" id="SRHY01000011">
    <property type="protein sequence ID" value="TFJ93059.1"/>
    <property type="molecule type" value="Genomic_DNA"/>
</dbReference>
<evidence type="ECO:0000256" key="1">
    <source>
        <dbReference type="ARBA" id="ARBA00005750"/>
    </source>
</evidence>
<dbReference type="GO" id="GO:0004725">
    <property type="term" value="F:protein tyrosine phosphatase activity"/>
    <property type="evidence" value="ECO:0007669"/>
    <property type="project" value="UniProtKB-UniRule"/>
</dbReference>
<keyword evidence="7" id="KW-1185">Reference proteome</keyword>
<dbReference type="AlphaFoldDB" id="A0A4Y9AAW7"/>